<dbReference type="InterPro" id="IPR013762">
    <property type="entry name" value="Integrase-like_cat_sf"/>
</dbReference>
<evidence type="ECO:0000313" key="9">
    <source>
        <dbReference type="Proteomes" id="UP000559182"/>
    </source>
</evidence>
<organism evidence="8 9">
    <name type="scientific">Flexivirga oryzae</name>
    <dbReference type="NCBI Taxonomy" id="1794944"/>
    <lineage>
        <taxon>Bacteria</taxon>
        <taxon>Bacillati</taxon>
        <taxon>Actinomycetota</taxon>
        <taxon>Actinomycetes</taxon>
        <taxon>Micrococcales</taxon>
        <taxon>Dermacoccaceae</taxon>
        <taxon>Flexivirga</taxon>
    </lineage>
</organism>
<evidence type="ECO:0000256" key="5">
    <source>
        <dbReference type="SAM" id="MobiDB-lite"/>
    </source>
</evidence>
<evidence type="ECO:0000256" key="4">
    <source>
        <dbReference type="PROSITE-ProRule" id="PRU01248"/>
    </source>
</evidence>
<dbReference type="InterPro" id="IPR011010">
    <property type="entry name" value="DNA_brk_join_enz"/>
</dbReference>
<dbReference type="GO" id="GO:0015074">
    <property type="term" value="P:DNA integration"/>
    <property type="evidence" value="ECO:0007669"/>
    <property type="project" value="InterPro"/>
</dbReference>
<name>A0A839N974_9MICO</name>
<dbReference type="SUPFAM" id="SSF56349">
    <property type="entry name" value="DNA breaking-rejoining enzymes"/>
    <property type="match status" value="1"/>
</dbReference>
<dbReference type="Proteomes" id="UP000559182">
    <property type="component" value="Unassembled WGS sequence"/>
</dbReference>
<protein>
    <submittedName>
        <fullName evidence="8">Integrase</fullName>
    </submittedName>
</protein>
<evidence type="ECO:0000313" key="8">
    <source>
        <dbReference type="EMBL" id="MBB2892196.1"/>
    </source>
</evidence>
<evidence type="ECO:0000256" key="1">
    <source>
        <dbReference type="ARBA" id="ARBA00008857"/>
    </source>
</evidence>
<comment type="caution">
    <text evidence="8">The sequence shown here is derived from an EMBL/GenBank/DDBJ whole genome shotgun (WGS) entry which is preliminary data.</text>
</comment>
<dbReference type="Gene3D" id="1.10.443.10">
    <property type="entry name" value="Intergrase catalytic core"/>
    <property type="match status" value="1"/>
</dbReference>
<keyword evidence="9" id="KW-1185">Reference proteome</keyword>
<dbReference type="PROSITE" id="PS51900">
    <property type="entry name" value="CB"/>
    <property type="match status" value="1"/>
</dbReference>
<dbReference type="CDD" id="cd00397">
    <property type="entry name" value="DNA_BRE_C"/>
    <property type="match status" value="1"/>
</dbReference>
<dbReference type="PANTHER" id="PTHR30349:SF64">
    <property type="entry name" value="PROPHAGE INTEGRASE INTD-RELATED"/>
    <property type="match status" value="1"/>
</dbReference>
<evidence type="ECO:0000259" key="7">
    <source>
        <dbReference type="PROSITE" id="PS51900"/>
    </source>
</evidence>
<sequence>MSDFLTFDPAWQEPALPLPEQTGELLRAFRRHGLASGHSDRTISAREYTIRRLLAADLDPLTSSADDLTEWLSTLRDSRTGELVTRSSKATYRAQVRAFFRWLHETGRRDDDPTSRLPRPRAQRGVPRPLSVAQVEQLLKACDDPRAAWTRAYVSLAAFAGLRVHEIAKIRGQDVRGGRLFVRGKGGHEALLPMHPLLVELAERMPDTGWWFPTSSQLGHVHRCSVSTAIKRAMDRAGVPGTPHALRHFYGTQVLKSSGGNLRTTQQAMRHVSIQSTAIYTLVDDAALTHAIGGIPAEPDAAEHP</sequence>
<dbReference type="RefSeq" id="WP_183320344.1">
    <property type="nucleotide sequence ID" value="NZ_JACHVQ010000001.1"/>
</dbReference>
<dbReference type="InterPro" id="IPR050090">
    <property type="entry name" value="Tyrosine_recombinase_XerCD"/>
</dbReference>
<dbReference type="GO" id="GO:0003677">
    <property type="term" value="F:DNA binding"/>
    <property type="evidence" value="ECO:0007669"/>
    <property type="project" value="UniProtKB-UniRule"/>
</dbReference>
<feature type="domain" description="Core-binding (CB)" evidence="7">
    <location>
        <begin position="20"/>
        <end position="104"/>
    </location>
</feature>
<dbReference type="GO" id="GO:0006310">
    <property type="term" value="P:DNA recombination"/>
    <property type="evidence" value="ECO:0007669"/>
    <property type="project" value="UniProtKB-KW"/>
</dbReference>
<proteinExistence type="inferred from homology"/>
<dbReference type="PANTHER" id="PTHR30349">
    <property type="entry name" value="PHAGE INTEGRASE-RELATED"/>
    <property type="match status" value="1"/>
</dbReference>
<accession>A0A839N974</accession>
<keyword evidence="2 4" id="KW-0238">DNA-binding</keyword>
<dbReference type="Pfam" id="PF00589">
    <property type="entry name" value="Phage_integrase"/>
    <property type="match status" value="1"/>
</dbReference>
<evidence type="ECO:0000259" key="6">
    <source>
        <dbReference type="PROSITE" id="PS51898"/>
    </source>
</evidence>
<dbReference type="InterPro" id="IPR010998">
    <property type="entry name" value="Integrase_recombinase_N"/>
</dbReference>
<dbReference type="EMBL" id="JACHVQ010000001">
    <property type="protein sequence ID" value="MBB2892196.1"/>
    <property type="molecule type" value="Genomic_DNA"/>
</dbReference>
<evidence type="ECO:0000256" key="2">
    <source>
        <dbReference type="ARBA" id="ARBA00023125"/>
    </source>
</evidence>
<feature type="region of interest" description="Disordered" evidence="5">
    <location>
        <begin position="109"/>
        <end position="128"/>
    </location>
</feature>
<dbReference type="Gene3D" id="1.10.150.130">
    <property type="match status" value="1"/>
</dbReference>
<gene>
    <name evidence="8" type="ORF">FHU39_002180</name>
</gene>
<keyword evidence="3" id="KW-0233">DNA recombination</keyword>
<evidence type="ECO:0000256" key="3">
    <source>
        <dbReference type="ARBA" id="ARBA00023172"/>
    </source>
</evidence>
<dbReference type="PROSITE" id="PS51898">
    <property type="entry name" value="TYR_RECOMBINASE"/>
    <property type="match status" value="1"/>
</dbReference>
<dbReference type="InterPro" id="IPR044068">
    <property type="entry name" value="CB"/>
</dbReference>
<feature type="domain" description="Tyr recombinase" evidence="6">
    <location>
        <begin position="125"/>
        <end position="293"/>
    </location>
</feature>
<comment type="similarity">
    <text evidence="1">Belongs to the 'phage' integrase family.</text>
</comment>
<dbReference type="InterPro" id="IPR002104">
    <property type="entry name" value="Integrase_catalytic"/>
</dbReference>
<dbReference type="AlphaFoldDB" id="A0A839N974"/>
<reference evidence="8 9" key="1">
    <citation type="submission" date="2020-08" db="EMBL/GenBank/DDBJ databases">
        <title>Sequencing the genomes of 1000 actinobacteria strains.</title>
        <authorList>
            <person name="Klenk H.-P."/>
        </authorList>
    </citation>
    <scope>NUCLEOTIDE SEQUENCE [LARGE SCALE GENOMIC DNA]</scope>
    <source>
        <strain evidence="8 9">DSM 105369</strain>
    </source>
</reference>